<dbReference type="Gene3D" id="3.40.50.12780">
    <property type="entry name" value="N-terminal domain of ligase-like"/>
    <property type="match status" value="1"/>
</dbReference>
<keyword evidence="3" id="KW-1185">Reference proteome</keyword>
<accession>D8MA79</accession>
<organism evidence="2">
    <name type="scientific">Blastocystis hominis</name>
    <dbReference type="NCBI Taxonomy" id="12968"/>
    <lineage>
        <taxon>Eukaryota</taxon>
        <taxon>Sar</taxon>
        <taxon>Stramenopiles</taxon>
        <taxon>Bigyra</taxon>
        <taxon>Opalozoa</taxon>
        <taxon>Opalinata</taxon>
        <taxon>Blastocystidae</taxon>
        <taxon>Blastocystis</taxon>
    </lineage>
</organism>
<evidence type="ECO:0000313" key="3">
    <source>
        <dbReference type="Proteomes" id="UP000008312"/>
    </source>
</evidence>
<dbReference type="AlphaFoldDB" id="D8MA79"/>
<dbReference type="InterPro" id="IPR000873">
    <property type="entry name" value="AMP-dep_synth/lig_dom"/>
</dbReference>
<dbReference type="SUPFAM" id="SSF56801">
    <property type="entry name" value="Acetyl-CoA synthetase-like"/>
    <property type="match status" value="1"/>
</dbReference>
<evidence type="ECO:0000259" key="1">
    <source>
        <dbReference type="Pfam" id="PF00501"/>
    </source>
</evidence>
<sequence length="330" mass="38255">MSHTVSPNRNSVICRIARGDTVLLVYPPCIDFLIVFLSCLRAGIVAVPVYPPYPSGAKKNIHLFAGIQKNCSASVVLCNKFFIYRNRIKSSEYMRVKQLADIKNVFSRISSEWPSVTWRCTDSYVSDLSPCEIPDGFHSQAKSSSRRTCSLLPCVIPLLPSIHFRKHFLPERRHDRHFQPSLQHGHHHLRSARRFFFHRRELASPISRYGFDRIIALPPWHLLLSARLHRRSLSLASPHFSLPRHPSPRPQLRLLPSPSQALPLRLPPSLRSSLCPPHFQRRRAHFHAHHAPIRRAIEAFRAAQRGPRGRIRPGRVLRLRQRRRTHHFDR</sequence>
<dbReference type="EMBL" id="FN668689">
    <property type="protein sequence ID" value="CBK24968.2"/>
    <property type="molecule type" value="Genomic_DNA"/>
</dbReference>
<gene>
    <name evidence="2" type="ORF">GSBLH_T00004626001</name>
</gene>
<dbReference type="RefSeq" id="XP_012899016.1">
    <property type="nucleotide sequence ID" value="XM_013043562.1"/>
</dbReference>
<dbReference type="InParanoid" id="D8MA79"/>
<feature type="domain" description="AMP-dependent synthetase/ligase" evidence="1">
    <location>
        <begin position="16"/>
        <end position="78"/>
    </location>
</feature>
<dbReference type="PANTHER" id="PTHR22754">
    <property type="entry name" value="DISCO-INTERACTING PROTEIN 2 DIP2 -RELATED"/>
    <property type="match status" value="1"/>
</dbReference>
<evidence type="ECO:0000313" key="2">
    <source>
        <dbReference type="EMBL" id="CBK24968.2"/>
    </source>
</evidence>
<proteinExistence type="predicted"/>
<dbReference type="PANTHER" id="PTHR22754:SF32">
    <property type="entry name" value="DISCO-INTERACTING PROTEIN 2"/>
    <property type="match status" value="1"/>
</dbReference>
<dbReference type="GeneID" id="24921643"/>
<dbReference type="OrthoDB" id="64063at2759"/>
<dbReference type="Pfam" id="PF00501">
    <property type="entry name" value="AMP-binding"/>
    <property type="match status" value="1"/>
</dbReference>
<protein>
    <recommendedName>
        <fullName evidence="1">AMP-dependent synthetase/ligase domain-containing protein</fullName>
    </recommendedName>
</protein>
<reference evidence="2" key="1">
    <citation type="submission" date="2010-02" db="EMBL/GenBank/DDBJ databases">
        <title>Sequencing and annotation of the Blastocystis hominis genome.</title>
        <authorList>
            <person name="Wincker P."/>
        </authorList>
    </citation>
    <scope>NUCLEOTIDE SEQUENCE</scope>
    <source>
        <strain evidence="2">Singapore isolate B</strain>
    </source>
</reference>
<dbReference type="InterPro" id="IPR042099">
    <property type="entry name" value="ANL_N_sf"/>
</dbReference>
<dbReference type="Proteomes" id="UP000008312">
    <property type="component" value="Unassembled WGS sequence"/>
</dbReference>
<name>D8MA79_BLAHO</name>